<dbReference type="Proteomes" id="UP000189701">
    <property type="component" value="Unplaced"/>
</dbReference>
<gene>
    <name evidence="2" type="primary">LOC104224975</name>
</gene>
<dbReference type="RefSeq" id="XP_009775014.1">
    <property type="nucleotide sequence ID" value="XM_009776712.1"/>
</dbReference>
<dbReference type="AlphaFoldDB" id="A0A1U7WK18"/>
<reference evidence="2" key="2">
    <citation type="submission" date="2025-08" db="UniProtKB">
        <authorList>
            <consortium name="RefSeq"/>
        </authorList>
    </citation>
    <scope>IDENTIFICATION</scope>
    <source>
        <tissue evidence="2">Leaf</tissue>
    </source>
</reference>
<proteinExistence type="predicted"/>
<organism evidence="1 2">
    <name type="scientific">Nicotiana sylvestris</name>
    <name type="common">Wood tobacco</name>
    <name type="synonym">South American tobacco</name>
    <dbReference type="NCBI Taxonomy" id="4096"/>
    <lineage>
        <taxon>Eukaryota</taxon>
        <taxon>Viridiplantae</taxon>
        <taxon>Streptophyta</taxon>
        <taxon>Embryophyta</taxon>
        <taxon>Tracheophyta</taxon>
        <taxon>Spermatophyta</taxon>
        <taxon>Magnoliopsida</taxon>
        <taxon>eudicotyledons</taxon>
        <taxon>Gunneridae</taxon>
        <taxon>Pentapetalae</taxon>
        <taxon>asterids</taxon>
        <taxon>lamiids</taxon>
        <taxon>Solanales</taxon>
        <taxon>Solanaceae</taxon>
        <taxon>Nicotianoideae</taxon>
        <taxon>Nicotianeae</taxon>
        <taxon>Nicotiana</taxon>
    </lineage>
</organism>
<evidence type="ECO:0000313" key="1">
    <source>
        <dbReference type="Proteomes" id="UP000189701"/>
    </source>
</evidence>
<reference evidence="1" key="1">
    <citation type="journal article" date="2013" name="Genome Biol.">
        <title>Reference genomes and transcriptomes of Nicotiana sylvestris and Nicotiana tomentosiformis.</title>
        <authorList>
            <person name="Sierro N."/>
            <person name="Battey J.N."/>
            <person name="Ouadi S."/>
            <person name="Bovet L."/>
            <person name="Goepfert S."/>
            <person name="Bakaher N."/>
            <person name="Peitsch M.C."/>
            <person name="Ivanov N.V."/>
        </authorList>
    </citation>
    <scope>NUCLEOTIDE SEQUENCE [LARGE SCALE GENOMIC DNA]</scope>
</reference>
<keyword evidence="1" id="KW-1185">Reference proteome</keyword>
<sequence length="177" mass="20399">MDLSCTPSVWINDSLYWLVECDDSKLKILAFNLRKHHFFTISLPAAANHQNLAVEDTRIVKLRGGLAVGCLTAATITTQELNLWELKGSNCWINHSIILPEELQVSCHIERWCIIGNLPTEGKIKRVLWREREWKGLGNMTLKRRGDVERFHIVETKCDADYSMSHCLSNMHYVLIH</sequence>
<accession>A0A1U7WK18</accession>
<name>A0A1U7WK18_NICSY</name>
<protein>
    <submittedName>
        <fullName evidence="2">Uncharacterized protein LOC104224975</fullName>
    </submittedName>
</protein>
<evidence type="ECO:0000313" key="2">
    <source>
        <dbReference type="RefSeq" id="XP_009775014.1"/>
    </source>
</evidence>